<dbReference type="AlphaFoldDB" id="A0A1G6A5V4"/>
<evidence type="ECO:0000313" key="2">
    <source>
        <dbReference type="Proteomes" id="UP000198771"/>
    </source>
</evidence>
<proteinExistence type="predicted"/>
<protein>
    <submittedName>
        <fullName evidence="1">Uncharacterized protein</fullName>
    </submittedName>
</protein>
<dbReference type="Proteomes" id="UP000198771">
    <property type="component" value="Unassembled WGS sequence"/>
</dbReference>
<name>A0A1G6A5V4_9BACT</name>
<dbReference type="OrthoDB" id="13651at2"/>
<gene>
    <name evidence="1" type="ORF">SAMN05660653_00167</name>
</gene>
<organism evidence="1 2">
    <name type="scientific">Desulfonatronum thiosulfatophilum</name>
    <dbReference type="NCBI Taxonomy" id="617002"/>
    <lineage>
        <taxon>Bacteria</taxon>
        <taxon>Pseudomonadati</taxon>
        <taxon>Thermodesulfobacteriota</taxon>
        <taxon>Desulfovibrionia</taxon>
        <taxon>Desulfovibrionales</taxon>
        <taxon>Desulfonatronaceae</taxon>
        <taxon>Desulfonatronum</taxon>
    </lineage>
</organism>
<dbReference type="STRING" id="617002.SAMN05660653_00167"/>
<evidence type="ECO:0000313" key="1">
    <source>
        <dbReference type="EMBL" id="SDB03676.1"/>
    </source>
</evidence>
<dbReference type="RefSeq" id="WP_092116249.1">
    <property type="nucleotide sequence ID" value="NZ_FMXO01000001.1"/>
</dbReference>
<keyword evidence="2" id="KW-1185">Reference proteome</keyword>
<accession>A0A1G6A5V4</accession>
<dbReference type="EMBL" id="FMXO01000001">
    <property type="protein sequence ID" value="SDB03676.1"/>
    <property type="molecule type" value="Genomic_DNA"/>
</dbReference>
<sequence length="68" mass="7969">MAVDKQDHTWTDRPVCPHCGHVVRDDSEMFEDLEGFDDFDCPQCGLEYRCRRNVVFRYSTRVPEATDA</sequence>
<reference evidence="1 2" key="1">
    <citation type="submission" date="2016-10" db="EMBL/GenBank/DDBJ databases">
        <authorList>
            <person name="de Groot N.N."/>
        </authorList>
    </citation>
    <scope>NUCLEOTIDE SEQUENCE [LARGE SCALE GENOMIC DNA]</scope>
    <source>
        <strain evidence="1 2">ASO4-2</strain>
    </source>
</reference>